<feature type="transmembrane region" description="Helical" evidence="1">
    <location>
        <begin position="351"/>
        <end position="374"/>
    </location>
</feature>
<feature type="transmembrane region" description="Helical" evidence="1">
    <location>
        <begin position="103"/>
        <end position="124"/>
    </location>
</feature>
<dbReference type="Pfam" id="PF14897">
    <property type="entry name" value="EpsG"/>
    <property type="match status" value="1"/>
</dbReference>
<feature type="transmembrane region" description="Helical" evidence="1">
    <location>
        <begin position="291"/>
        <end position="316"/>
    </location>
</feature>
<dbReference type="InterPro" id="IPR049458">
    <property type="entry name" value="EpsG-like"/>
</dbReference>
<feature type="transmembrane region" description="Helical" evidence="1">
    <location>
        <begin position="258"/>
        <end position="279"/>
    </location>
</feature>
<keyword evidence="1" id="KW-0812">Transmembrane</keyword>
<dbReference type="EMBL" id="FNOP01000016">
    <property type="protein sequence ID" value="SDX20236.1"/>
    <property type="molecule type" value="Genomic_DNA"/>
</dbReference>
<comment type="caution">
    <text evidence="2">The sequence shown here is derived from an EMBL/GenBank/DDBJ whole genome shotgun (WGS) entry which is preliminary data.</text>
</comment>
<sequence>MFLIERAIGIGCFYLALFMNSYLFSYVKGKQYKLILSFYLVILCILAFAFEPYETSDLYRLREYMQSWIYFDWQDMLYYAFKRGDPAWVIFSYLTNSLGNINWVQTISCFCGMGLLFSVITDLVQRFELRGKQKGILLFTALCSGNLFINLISGIRSPLGSIIIFYCIYKELFANRNILVDIPLYIIAAGLHSFSLVLVIIRLFLLAIQGKSAISHILAIVGSLAAIAFILIKGQFYIEAAMMKASDYTNNAEEYTYFWAGIVAFLAILLILVLLVWMFKQIKYKHEFIQFKAYGILTTVCTLIGLIAAPFSFAIYVRMTMFAFYLTMPIFAIALHHNLKSSESIVSYYSIKYLIIGIWLISMLRGGICSYKFFVL</sequence>
<feature type="transmembrane region" description="Helical" evidence="1">
    <location>
        <begin position="182"/>
        <end position="205"/>
    </location>
</feature>
<feature type="transmembrane region" description="Helical" evidence="1">
    <location>
        <begin position="34"/>
        <end position="50"/>
    </location>
</feature>
<feature type="transmembrane region" description="Helical" evidence="1">
    <location>
        <begin position="322"/>
        <end position="339"/>
    </location>
</feature>
<dbReference type="AlphaFoldDB" id="A0A1H2ZSB1"/>
<accession>A0A1H2ZSB1</accession>
<dbReference type="RefSeq" id="WP_074707707.1">
    <property type="nucleotide sequence ID" value="NZ_FNOP01000016.1"/>
</dbReference>
<keyword evidence="1" id="KW-1133">Transmembrane helix</keyword>
<reference evidence="2 3" key="1">
    <citation type="submission" date="2016-10" db="EMBL/GenBank/DDBJ databases">
        <authorList>
            <person name="Varghese N."/>
            <person name="Submissions S."/>
        </authorList>
    </citation>
    <scope>NUCLEOTIDE SEQUENCE [LARGE SCALE GENOMIC DNA]</scope>
    <source>
        <strain evidence="2 3">WCC6</strain>
    </source>
</reference>
<evidence type="ECO:0000313" key="3">
    <source>
        <dbReference type="Proteomes" id="UP000182379"/>
    </source>
</evidence>
<keyword evidence="1" id="KW-0472">Membrane</keyword>
<dbReference type="Proteomes" id="UP000182379">
    <property type="component" value="Unassembled WGS sequence"/>
</dbReference>
<proteinExistence type="predicted"/>
<evidence type="ECO:0000313" key="2">
    <source>
        <dbReference type="EMBL" id="SDX20236.1"/>
    </source>
</evidence>
<feature type="transmembrane region" description="Helical" evidence="1">
    <location>
        <begin position="217"/>
        <end position="238"/>
    </location>
</feature>
<gene>
    <name evidence="2" type="ORF">SAMN05216495_11625</name>
</gene>
<evidence type="ECO:0000256" key="1">
    <source>
        <dbReference type="SAM" id="Phobius"/>
    </source>
</evidence>
<feature type="transmembrane region" description="Helical" evidence="1">
    <location>
        <begin position="6"/>
        <end position="27"/>
    </location>
</feature>
<organism evidence="2 3">
    <name type="scientific">Acidaminococcus fermentans</name>
    <dbReference type="NCBI Taxonomy" id="905"/>
    <lineage>
        <taxon>Bacteria</taxon>
        <taxon>Bacillati</taxon>
        <taxon>Bacillota</taxon>
        <taxon>Negativicutes</taxon>
        <taxon>Acidaminococcales</taxon>
        <taxon>Acidaminococcaceae</taxon>
        <taxon>Acidaminococcus</taxon>
    </lineage>
</organism>
<protein>
    <submittedName>
        <fullName evidence="2">EpsG family protein</fullName>
    </submittedName>
</protein>
<name>A0A1H2ZSB1_ACIFE</name>